<accession>A0A444W4J0</accession>
<dbReference type="OrthoDB" id="1652165at2"/>
<feature type="signal peptide" evidence="1">
    <location>
        <begin position="1"/>
        <end position="22"/>
    </location>
</feature>
<gene>
    <name evidence="3" type="ORF">NU08_0110</name>
</gene>
<dbReference type="AlphaFoldDB" id="A0A444W4J0"/>
<reference evidence="3 4" key="1">
    <citation type="submission" date="2014-12" db="EMBL/GenBank/DDBJ databases">
        <title>Genome sequence of Flavobacterium anhuiense RCM74.</title>
        <authorList>
            <person name="Kim J.F."/>
            <person name="Song J.Y."/>
            <person name="Kwak M.-J."/>
            <person name="Lee S.-W."/>
        </authorList>
    </citation>
    <scope>NUCLEOTIDE SEQUENCE [LARGE SCALE GENOMIC DNA]</scope>
    <source>
        <strain evidence="3 4">RCM74</strain>
    </source>
</reference>
<evidence type="ECO:0000313" key="4">
    <source>
        <dbReference type="Proteomes" id="UP000290433"/>
    </source>
</evidence>
<feature type="chain" id="PRO_5019402233" evidence="1">
    <location>
        <begin position="23"/>
        <end position="866"/>
    </location>
</feature>
<dbReference type="Pfam" id="PF13585">
    <property type="entry name" value="CHU_C"/>
    <property type="match status" value="1"/>
</dbReference>
<dbReference type="InterPro" id="IPR026341">
    <property type="entry name" value="T9SS_type_B"/>
</dbReference>
<evidence type="ECO:0000259" key="2">
    <source>
        <dbReference type="Pfam" id="PF19081"/>
    </source>
</evidence>
<keyword evidence="1" id="KW-0732">Signal</keyword>
<dbReference type="PANTHER" id="PTHR35580:SF1">
    <property type="entry name" value="PHYTASE-LIKE DOMAIN-CONTAINING PROTEIN"/>
    <property type="match status" value="1"/>
</dbReference>
<dbReference type="EMBL" id="JUIV01000001">
    <property type="protein sequence ID" value="RYJ40673.1"/>
    <property type="molecule type" value="Genomic_DNA"/>
</dbReference>
<dbReference type="Pfam" id="PF19081">
    <property type="entry name" value="Ig_7"/>
    <property type="match status" value="2"/>
</dbReference>
<proteinExistence type="predicted"/>
<dbReference type="NCBIfam" id="TIGR04131">
    <property type="entry name" value="Bac_Flav_CTERM"/>
    <property type="match status" value="1"/>
</dbReference>
<sequence>MKKKLLFIFVLFSIFFQNATMAQDLSWVRQIGNQQTDEAEALAVDDNGNSYSIGVAQSYTYDLDPTPNGTQIINNLSTPFSPFRDIYLIKLDRNGNYVWGKTFGDLKSGQYAYHIKIGSDGNIYLFLQTSQFVNNEISYYYTIVKLSANGNELSRTRIKNNGSFFIYNFDVDNQNNFIISGWFVNPKTIEINNTPVKFESQNNIGLYILKLDNSGNFIWKKIFDDPGSSDIKIQTKADGNIIAILNNYNQGNYTSTVFNINTNNANVIWEKKLLQQSENTFHIDKKGNIIIAGTNNVYQGAIDVDPSPNVVNTSAQKFVLWLDSNGNYLDVKEYFVAQFSADFQIWKIESDFQNNIYVAGAFAGKVDADPSANSFFLENPNGSIQYGSGYVIKFDSNRNFEKAYMFISNYRSLVKDIQIKNKNIYVLGDFNWNCDFDPGPATYSLSSLNGGIVTTSDGFVLRLSPCDPSKPEGDENQLFCASQNATVSNLVPNFSEIQWYDSLTNGNILSGNTNLEDGKTYYASQISNNCETERLAVKVTITNVPAPPTETKSPSFCKKQNATLGEIQVTGQNLKWYDTYMSASVLPSTTLLEDNKVYYVSQTVACESDRTPILVHVYDTPTPVGNNDVQFCSNELAKLANLDITGTSLKWYDAPSNGNILPETTLLQNNTYYVTQTLNNCESELFAVKVKIDEIQVPIADSPQQFCIQKNAKISDIQIDGQNIKWYEGSSSTNSLSESTSLENGITYYASQTINTCESDRIPVTINILEATAGDCHHLVNDLPYSKFFTPNGDGFNDTWTIDPDYLAPNSSIRIFDRYGKLIKELGLNNSWDGTYIGNPEPASDYWFTATRINGTEFRGHFSLKR</sequence>
<dbReference type="InterPro" id="IPR052918">
    <property type="entry name" value="Motility_Chemotaxis_Reg"/>
</dbReference>
<organism evidence="3 4">
    <name type="scientific">Flavobacterium anhuiense</name>
    <dbReference type="NCBI Taxonomy" id="459526"/>
    <lineage>
        <taxon>Bacteria</taxon>
        <taxon>Pseudomonadati</taxon>
        <taxon>Bacteroidota</taxon>
        <taxon>Flavobacteriia</taxon>
        <taxon>Flavobacteriales</taxon>
        <taxon>Flavobacteriaceae</taxon>
        <taxon>Flavobacterium</taxon>
    </lineage>
</organism>
<comment type="caution">
    <text evidence="3">The sequence shown here is derived from an EMBL/GenBank/DDBJ whole genome shotgun (WGS) entry which is preliminary data.</text>
</comment>
<dbReference type="Proteomes" id="UP000290433">
    <property type="component" value="Unassembled WGS sequence"/>
</dbReference>
<dbReference type="Pfam" id="PF06739">
    <property type="entry name" value="SBBP"/>
    <property type="match status" value="1"/>
</dbReference>
<feature type="domain" description="Ig-like" evidence="2">
    <location>
        <begin position="468"/>
        <end position="542"/>
    </location>
</feature>
<dbReference type="RefSeq" id="WP_129745128.1">
    <property type="nucleotide sequence ID" value="NZ_JUIV01000001.1"/>
</dbReference>
<protein>
    <submittedName>
        <fullName evidence="3">Gliding motility-associated C-terminal domain-containing protein</fullName>
    </submittedName>
</protein>
<dbReference type="InterPro" id="IPR044023">
    <property type="entry name" value="Ig_7"/>
</dbReference>
<evidence type="ECO:0000256" key="1">
    <source>
        <dbReference type="SAM" id="SignalP"/>
    </source>
</evidence>
<dbReference type="PANTHER" id="PTHR35580">
    <property type="entry name" value="CELL SURFACE GLYCOPROTEIN (S-LAYER PROTEIN)-LIKE PROTEIN"/>
    <property type="match status" value="1"/>
</dbReference>
<evidence type="ECO:0000313" key="3">
    <source>
        <dbReference type="EMBL" id="RYJ40673.1"/>
    </source>
</evidence>
<dbReference type="InterPro" id="IPR010620">
    <property type="entry name" value="SBBP_repeat"/>
</dbReference>
<name>A0A444W4J0_9FLAO</name>
<feature type="domain" description="Ig-like" evidence="2">
    <location>
        <begin position="622"/>
        <end position="692"/>
    </location>
</feature>